<keyword evidence="1" id="KW-0479">Metal-binding</keyword>
<dbReference type="VEuPathDB" id="FungiDB:Z517_01959"/>
<dbReference type="GeneID" id="25301449"/>
<proteinExistence type="predicted"/>
<dbReference type="OrthoDB" id="4115221at2759"/>
<gene>
    <name evidence="8" type="ORF">Z517_01959</name>
</gene>
<keyword evidence="3" id="KW-0238">DNA-binding</keyword>
<dbReference type="AlphaFoldDB" id="A0A0D2E8Y3"/>
<keyword evidence="4" id="KW-0804">Transcription</keyword>
<dbReference type="InterPro" id="IPR007219">
    <property type="entry name" value="XnlR_reg_dom"/>
</dbReference>
<dbReference type="GO" id="GO:0008270">
    <property type="term" value="F:zinc ion binding"/>
    <property type="evidence" value="ECO:0007669"/>
    <property type="project" value="InterPro"/>
</dbReference>
<dbReference type="CDD" id="cd00067">
    <property type="entry name" value="GAL4"/>
    <property type="match status" value="1"/>
</dbReference>
<reference evidence="8 9" key="1">
    <citation type="submission" date="2015-01" db="EMBL/GenBank/DDBJ databases">
        <title>The Genome Sequence of Fonsecaea pedrosoi CBS 271.37.</title>
        <authorList>
            <consortium name="The Broad Institute Genomics Platform"/>
            <person name="Cuomo C."/>
            <person name="de Hoog S."/>
            <person name="Gorbushina A."/>
            <person name="Stielow B."/>
            <person name="Teixiera M."/>
            <person name="Abouelleil A."/>
            <person name="Chapman S.B."/>
            <person name="Priest M."/>
            <person name="Young S.K."/>
            <person name="Wortman J."/>
            <person name="Nusbaum C."/>
            <person name="Birren B."/>
        </authorList>
    </citation>
    <scope>NUCLEOTIDE SEQUENCE [LARGE SCALE GENOMIC DNA]</scope>
    <source>
        <strain evidence="8 9">CBS 271.37</strain>
    </source>
</reference>
<dbReference type="Gene3D" id="4.10.240.10">
    <property type="entry name" value="Zn(2)-C6 fungal-type DNA-binding domain"/>
    <property type="match status" value="1"/>
</dbReference>
<dbReference type="EMBL" id="KN846969">
    <property type="protein sequence ID" value="KIW86561.1"/>
    <property type="molecule type" value="Genomic_DNA"/>
</dbReference>
<dbReference type="PROSITE" id="PS50048">
    <property type="entry name" value="ZN2_CY6_FUNGAL_2"/>
    <property type="match status" value="1"/>
</dbReference>
<evidence type="ECO:0000256" key="4">
    <source>
        <dbReference type="ARBA" id="ARBA00023163"/>
    </source>
</evidence>
<sequence>MVVHTSKGSVRVGGLGKRAPRACESCRSRKVRCDVTRTKIPCTNCRLDCKDCSLPTSKRRHVGDRILNPAFFEGKQHGPRSPICDAIIDFGDINGIVSEGTKYAAANGAVGHGTFNIFGLSENVASNLPAAADDCKAGDKDDTTGVEQHFEADVLADFLAAYPSPSQTILTDHQQPLLPEYITPLKKTLSAEDLNHLRRRGALDIPDSITRDLLLTTYAKWVHPFAPMLDLQAILSAVSNNGSTGTTSLLLFQAIMFAAMAYLKTNSQHGSHKQTRGIFYERARLLHDFDVEVDRLIICQAAILLSFWDGDCEGVRDSYYWIGIATLHATSIGLNFDPMNSLSDPNHRRSFKTTWWTLVMRDRLLAVALRRPVQNSVFRFDVPMLHLDDFRLDSLLVAFQKNLQVHDISLPELETLASSCVALAQLSEYIDKVLTVQYTVQRAPSAAGRSAVAVSLVPRVTSPRWLDIMTCGQELQNWYGYLPTEIQQAECHPDIEDRKENELVSVHRALLAGYYAMTLMTLYRPLLNLSCSNANETKLRCLSMKMVSQASKSITGIFTKLYADHLIPWLPDTAIAILEPAVATHLLYSMSELEQVRQISFQRFYLCWRILQQLGEVYYLAETTMSMLNAAAHRLKSLPDLRGLKSVACSQLIDVISPSGGGDDTATHIAVPFIGVVGDQKKDQSDVAVDWSDPPDTREQRRDNKQVSDTCDHNFDLEANCALDSINFDQLVYWDAVEEIPTNSSL</sequence>
<dbReference type="CDD" id="cd12148">
    <property type="entry name" value="fungal_TF_MHR"/>
    <property type="match status" value="1"/>
</dbReference>
<keyword evidence="2" id="KW-0805">Transcription regulation</keyword>
<dbReference type="InterPro" id="IPR052761">
    <property type="entry name" value="Fungal_Detox/Toxin_TFs"/>
</dbReference>
<dbReference type="PANTHER" id="PTHR47425">
    <property type="entry name" value="FARB-RELATED"/>
    <property type="match status" value="1"/>
</dbReference>
<dbReference type="SMART" id="SM00066">
    <property type="entry name" value="GAL4"/>
    <property type="match status" value="1"/>
</dbReference>
<feature type="domain" description="Zn(2)-C6 fungal-type" evidence="7">
    <location>
        <begin position="22"/>
        <end position="54"/>
    </location>
</feature>
<evidence type="ECO:0000313" key="8">
    <source>
        <dbReference type="EMBL" id="KIW86561.1"/>
    </source>
</evidence>
<dbReference type="PANTHER" id="PTHR47425:SF3">
    <property type="entry name" value="ZN(II)2CYS6 TRANSCRIPTION FACTOR (EUROFUNG)"/>
    <property type="match status" value="1"/>
</dbReference>
<dbReference type="InterPro" id="IPR001138">
    <property type="entry name" value="Zn2Cys6_DnaBD"/>
</dbReference>
<evidence type="ECO:0000256" key="3">
    <source>
        <dbReference type="ARBA" id="ARBA00023125"/>
    </source>
</evidence>
<dbReference type="GO" id="GO:0006351">
    <property type="term" value="P:DNA-templated transcription"/>
    <property type="evidence" value="ECO:0007669"/>
    <property type="project" value="InterPro"/>
</dbReference>
<protein>
    <recommendedName>
        <fullName evidence="7">Zn(2)-C6 fungal-type domain-containing protein</fullName>
    </recommendedName>
</protein>
<feature type="region of interest" description="Disordered" evidence="6">
    <location>
        <begin position="685"/>
        <end position="707"/>
    </location>
</feature>
<dbReference type="InterPro" id="IPR036864">
    <property type="entry name" value="Zn2-C6_fun-type_DNA-bd_sf"/>
</dbReference>
<evidence type="ECO:0000256" key="6">
    <source>
        <dbReference type="SAM" id="MobiDB-lite"/>
    </source>
</evidence>
<evidence type="ECO:0000259" key="7">
    <source>
        <dbReference type="PROSITE" id="PS50048"/>
    </source>
</evidence>
<evidence type="ECO:0000256" key="1">
    <source>
        <dbReference type="ARBA" id="ARBA00022723"/>
    </source>
</evidence>
<name>A0A0D2E8Y3_9EURO</name>
<dbReference type="STRING" id="1442368.A0A0D2E8Y3"/>
<dbReference type="HOGENOM" id="CLU_006329_1_4_1"/>
<evidence type="ECO:0000256" key="5">
    <source>
        <dbReference type="ARBA" id="ARBA00023242"/>
    </source>
</evidence>
<organism evidence="8 9">
    <name type="scientific">Fonsecaea pedrosoi CBS 271.37</name>
    <dbReference type="NCBI Taxonomy" id="1442368"/>
    <lineage>
        <taxon>Eukaryota</taxon>
        <taxon>Fungi</taxon>
        <taxon>Dikarya</taxon>
        <taxon>Ascomycota</taxon>
        <taxon>Pezizomycotina</taxon>
        <taxon>Eurotiomycetes</taxon>
        <taxon>Chaetothyriomycetidae</taxon>
        <taxon>Chaetothyriales</taxon>
        <taxon>Herpotrichiellaceae</taxon>
        <taxon>Fonsecaea</taxon>
    </lineage>
</organism>
<dbReference type="GO" id="GO:0000981">
    <property type="term" value="F:DNA-binding transcription factor activity, RNA polymerase II-specific"/>
    <property type="evidence" value="ECO:0007669"/>
    <property type="project" value="InterPro"/>
</dbReference>
<evidence type="ECO:0000256" key="2">
    <source>
        <dbReference type="ARBA" id="ARBA00023015"/>
    </source>
</evidence>
<dbReference type="SMART" id="SM00906">
    <property type="entry name" value="Fungal_trans"/>
    <property type="match status" value="1"/>
</dbReference>
<evidence type="ECO:0000313" key="9">
    <source>
        <dbReference type="Proteomes" id="UP000053029"/>
    </source>
</evidence>
<accession>A0A0D2E8Y3</accession>
<dbReference type="RefSeq" id="XP_013290369.1">
    <property type="nucleotide sequence ID" value="XM_013434915.1"/>
</dbReference>
<keyword evidence="9" id="KW-1185">Reference proteome</keyword>
<dbReference type="Pfam" id="PF04082">
    <property type="entry name" value="Fungal_trans"/>
    <property type="match status" value="1"/>
</dbReference>
<dbReference type="GO" id="GO:0003677">
    <property type="term" value="F:DNA binding"/>
    <property type="evidence" value="ECO:0007669"/>
    <property type="project" value="UniProtKB-KW"/>
</dbReference>
<keyword evidence="5" id="KW-0539">Nucleus</keyword>
<dbReference type="SUPFAM" id="SSF57701">
    <property type="entry name" value="Zn2/Cys6 DNA-binding domain"/>
    <property type="match status" value="1"/>
</dbReference>
<feature type="compositionally biased region" description="Basic and acidic residues" evidence="6">
    <location>
        <begin position="695"/>
        <end position="707"/>
    </location>
</feature>
<dbReference type="Proteomes" id="UP000053029">
    <property type="component" value="Unassembled WGS sequence"/>
</dbReference>